<dbReference type="GO" id="GO:0005886">
    <property type="term" value="C:plasma membrane"/>
    <property type="evidence" value="ECO:0007669"/>
    <property type="project" value="UniProtKB-SubCell"/>
</dbReference>
<dbReference type="AlphaFoldDB" id="A0A4R6WQ97"/>
<dbReference type="PANTHER" id="PTHR42929:SF1">
    <property type="entry name" value="INNER MEMBRANE ABC TRANSPORTER PERMEASE PROTEIN YDCU-RELATED"/>
    <property type="match status" value="1"/>
</dbReference>
<dbReference type="InterPro" id="IPR035906">
    <property type="entry name" value="MetI-like_sf"/>
</dbReference>
<feature type="transmembrane region" description="Helical" evidence="8">
    <location>
        <begin position="287"/>
        <end position="307"/>
    </location>
</feature>
<evidence type="ECO:0000256" key="4">
    <source>
        <dbReference type="ARBA" id="ARBA00022475"/>
    </source>
</evidence>
<comment type="similarity">
    <text evidence="2">Belongs to the binding-protein-dependent transport system permease family. CysTW subfamily.</text>
</comment>
<sequence>MAANATVKSAPPATSAAEAAAAFERRDTRNRWLLSAPALAILFFASIGPLGIVVVYSFLTKGGYGGVEWKFSTDAWASVFFTRDIFDDTLGFADAHLSIFWRSLRLSFLTTLLALVVGFPTAYFIATRPEKTRALWLFLITIPFWTNLLIRTFAIMEVIRNEGIVNSILIGLGIIDQPLQIMFTDTAVMLGLLYVYLPLMVLPLYASMERIDFRLVEAGYDLYANRLQVLRRVILPLVKPGVIAGSILVFIPSLGAYVTPRVLGGGRNMMLGNLIELQFGQGRNWPLGSALSITLMVVVMVALLFYVKNAGKSGVRHG</sequence>
<name>A0A4R6WQ97_9PROT</name>
<evidence type="ECO:0000313" key="11">
    <source>
        <dbReference type="Proteomes" id="UP000295783"/>
    </source>
</evidence>
<evidence type="ECO:0000256" key="2">
    <source>
        <dbReference type="ARBA" id="ARBA00007069"/>
    </source>
</evidence>
<comment type="subcellular location">
    <subcellularLocation>
        <location evidence="1 8">Cell membrane</location>
        <topology evidence="1 8">Multi-pass membrane protein</topology>
    </subcellularLocation>
</comment>
<proteinExistence type="inferred from homology"/>
<gene>
    <name evidence="10" type="ORF">A8950_3604</name>
</gene>
<keyword evidence="6 8" id="KW-1133">Transmembrane helix</keyword>
<dbReference type="Pfam" id="PF00528">
    <property type="entry name" value="BPD_transp_1"/>
    <property type="match status" value="1"/>
</dbReference>
<keyword evidence="11" id="KW-1185">Reference proteome</keyword>
<keyword evidence="3 8" id="KW-0813">Transport</keyword>
<dbReference type="PANTHER" id="PTHR42929">
    <property type="entry name" value="INNER MEMBRANE ABC TRANSPORTER PERMEASE PROTEIN YDCU-RELATED-RELATED"/>
    <property type="match status" value="1"/>
</dbReference>
<dbReference type="EMBL" id="SNYW01000013">
    <property type="protein sequence ID" value="TDQ78548.1"/>
    <property type="molecule type" value="Genomic_DNA"/>
</dbReference>
<feature type="transmembrane region" description="Helical" evidence="8">
    <location>
        <begin position="187"/>
        <end position="206"/>
    </location>
</feature>
<dbReference type="InterPro" id="IPR000515">
    <property type="entry name" value="MetI-like"/>
</dbReference>
<keyword evidence="7 8" id="KW-0472">Membrane</keyword>
<evidence type="ECO:0000256" key="5">
    <source>
        <dbReference type="ARBA" id="ARBA00022692"/>
    </source>
</evidence>
<evidence type="ECO:0000313" key="10">
    <source>
        <dbReference type="EMBL" id="TDQ78548.1"/>
    </source>
</evidence>
<dbReference type="PROSITE" id="PS50928">
    <property type="entry name" value="ABC_TM1"/>
    <property type="match status" value="1"/>
</dbReference>
<dbReference type="Proteomes" id="UP000295783">
    <property type="component" value="Unassembled WGS sequence"/>
</dbReference>
<protein>
    <submittedName>
        <fullName evidence="10">Spermidine/putrescine transport system permease protein</fullName>
    </submittedName>
</protein>
<feature type="transmembrane region" description="Helical" evidence="8">
    <location>
        <begin position="32"/>
        <end position="59"/>
    </location>
</feature>
<dbReference type="OrthoDB" id="7915284at2"/>
<evidence type="ECO:0000256" key="6">
    <source>
        <dbReference type="ARBA" id="ARBA00022989"/>
    </source>
</evidence>
<feature type="transmembrane region" description="Helical" evidence="8">
    <location>
        <begin position="135"/>
        <end position="156"/>
    </location>
</feature>
<reference evidence="10 11" key="1">
    <citation type="submission" date="2019-03" db="EMBL/GenBank/DDBJ databases">
        <title>Genomic Encyclopedia of Type Strains, Phase III (KMG-III): the genomes of soil and plant-associated and newly described type strains.</title>
        <authorList>
            <person name="Whitman W."/>
        </authorList>
    </citation>
    <scope>NUCLEOTIDE SEQUENCE [LARGE SCALE GENOMIC DNA]</scope>
    <source>
        <strain evidence="10 11">CGMCC 1.7660</strain>
    </source>
</reference>
<feature type="transmembrane region" description="Helical" evidence="8">
    <location>
        <begin position="233"/>
        <end position="258"/>
    </location>
</feature>
<evidence type="ECO:0000256" key="3">
    <source>
        <dbReference type="ARBA" id="ARBA00022448"/>
    </source>
</evidence>
<comment type="caution">
    <text evidence="10">The sequence shown here is derived from an EMBL/GenBank/DDBJ whole genome shotgun (WGS) entry which is preliminary data.</text>
</comment>
<evidence type="ECO:0000259" key="9">
    <source>
        <dbReference type="PROSITE" id="PS50928"/>
    </source>
</evidence>
<evidence type="ECO:0000256" key="1">
    <source>
        <dbReference type="ARBA" id="ARBA00004651"/>
    </source>
</evidence>
<feature type="domain" description="ABC transmembrane type-1" evidence="9">
    <location>
        <begin position="100"/>
        <end position="306"/>
    </location>
</feature>
<evidence type="ECO:0000256" key="8">
    <source>
        <dbReference type="RuleBase" id="RU363032"/>
    </source>
</evidence>
<dbReference type="GO" id="GO:0055085">
    <property type="term" value="P:transmembrane transport"/>
    <property type="evidence" value="ECO:0007669"/>
    <property type="project" value="InterPro"/>
</dbReference>
<keyword evidence="5 8" id="KW-0812">Transmembrane</keyword>
<evidence type="ECO:0000256" key="7">
    <source>
        <dbReference type="ARBA" id="ARBA00023136"/>
    </source>
</evidence>
<dbReference type="CDD" id="cd06261">
    <property type="entry name" value="TM_PBP2"/>
    <property type="match status" value="1"/>
</dbReference>
<accession>A0A4R6WQ97</accession>
<feature type="transmembrane region" description="Helical" evidence="8">
    <location>
        <begin position="106"/>
        <end position="126"/>
    </location>
</feature>
<dbReference type="Gene3D" id="1.10.3720.10">
    <property type="entry name" value="MetI-like"/>
    <property type="match status" value="1"/>
</dbReference>
<dbReference type="SUPFAM" id="SSF161098">
    <property type="entry name" value="MetI-like"/>
    <property type="match status" value="1"/>
</dbReference>
<organism evidence="10 11">
    <name type="scientific">Dongia mobilis</name>
    <dbReference type="NCBI Taxonomy" id="578943"/>
    <lineage>
        <taxon>Bacteria</taxon>
        <taxon>Pseudomonadati</taxon>
        <taxon>Pseudomonadota</taxon>
        <taxon>Alphaproteobacteria</taxon>
        <taxon>Rhodospirillales</taxon>
        <taxon>Dongiaceae</taxon>
        <taxon>Dongia</taxon>
    </lineage>
</organism>
<keyword evidence="4" id="KW-1003">Cell membrane</keyword>
<dbReference type="RefSeq" id="WP_133615036.1">
    <property type="nucleotide sequence ID" value="NZ_SNYW01000013.1"/>
</dbReference>